<feature type="transmembrane region" description="Helical" evidence="2">
    <location>
        <begin position="250"/>
        <end position="270"/>
    </location>
</feature>
<gene>
    <name evidence="3" type="ORF">F3W81_18320</name>
</gene>
<feature type="transmembrane region" description="Helical" evidence="2">
    <location>
        <begin position="123"/>
        <end position="142"/>
    </location>
</feature>
<proteinExistence type="predicted"/>
<dbReference type="EMBL" id="CP045201">
    <property type="protein sequence ID" value="QOL83295.1"/>
    <property type="molecule type" value="Genomic_DNA"/>
</dbReference>
<feature type="transmembrane region" description="Helical" evidence="2">
    <location>
        <begin position="204"/>
        <end position="222"/>
    </location>
</feature>
<keyword evidence="4" id="KW-1185">Reference proteome</keyword>
<dbReference type="PIRSF" id="PIRSF009141">
    <property type="entry name" value="UCP009141"/>
    <property type="match status" value="1"/>
</dbReference>
<feature type="transmembrane region" description="Helical" evidence="2">
    <location>
        <begin position="154"/>
        <end position="172"/>
    </location>
</feature>
<dbReference type="Pfam" id="PF05675">
    <property type="entry name" value="DUF817"/>
    <property type="match status" value="1"/>
</dbReference>
<evidence type="ECO:0000313" key="4">
    <source>
        <dbReference type="Proteomes" id="UP000594118"/>
    </source>
</evidence>
<organism evidence="3 4">
    <name type="scientific">Pseudooceanicola spongiae</name>
    <dbReference type="NCBI Taxonomy" id="2613965"/>
    <lineage>
        <taxon>Bacteria</taxon>
        <taxon>Pseudomonadati</taxon>
        <taxon>Pseudomonadota</taxon>
        <taxon>Alphaproteobacteria</taxon>
        <taxon>Rhodobacterales</taxon>
        <taxon>Paracoccaceae</taxon>
        <taxon>Pseudooceanicola</taxon>
    </lineage>
</organism>
<evidence type="ECO:0000256" key="1">
    <source>
        <dbReference type="SAM" id="MobiDB-lite"/>
    </source>
</evidence>
<feature type="transmembrane region" description="Helical" evidence="2">
    <location>
        <begin position="178"/>
        <end position="197"/>
    </location>
</feature>
<feature type="transmembrane region" description="Helical" evidence="2">
    <location>
        <begin position="86"/>
        <end position="103"/>
    </location>
</feature>
<accession>A0A7L9WSC0</accession>
<protein>
    <submittedName>
        <fullName evidence="3">DUF817 family protein</fullName>
    </submittedName>
</protein>
<keyword evidence="2" id="KW-0472">Membrane</keyword>
<reference evidence="3 4" key="1">
    <citation type="submission" date="2019-10" db="EMBL/GenBank/DDBJ databases">
        <title>Pseudopuniceibacterium sp. HQ09 islated from Antarctica.</title>
        <authorList>
            <person name="Liao L."/>
            <person name="Su S."/>
            <person name="Chen B."/>
            <person name="Yu Y."/>
        </authorList>
    </citation>
    <scope>NUCLEOTIDE SEQUENCE [LARGE SCALE GENOMIC DNA]</scope>
    <source>
        <strain evidence="3 4">HQ09</strain>
    </source>
</reference>
<keyword evidence="2" id="KW-1133">Transmembrane helix</keyword>
<feature type="transmembrane region" description="Helical" evidence="2">
    <location>
        <begin position="59"/>
        <end position="79"/>
    </location>
</feature>
<dbReference type="Proteomes" id="UP000594118">
    <property type="component" value="Chromosome"/>
</dbReference>
<sequence>MADHSAELHLEGWLKRHLPRRLAGCAIFIARQLWAALFALIILGAILLTRAIWSPDWPLARYDALVIIAVLTQVLLIAFRLETWEEAKVILLFHITGTVMEWFKVHAGSWGYPEPGVLKLFDVPLFTGFMYASLGSYIARMIRLFDAVIAPYPPFWAGTLLAIAIYVNFFAHHYLPDIRLLLFAASLGLFLRTRLWFRMGGTWLWMPFPCAALGIAFALWIAENIGTFTGTWAYRGQGHFELVSLSKMGAWYLLFFVSFTTVTLVMRSALRRAPFRPASLRTDPASAQRQSAAPQKPAH</sequence>
<feature type="region of interest" description="Disordered" evidence="1">
    <location>
        <begin position="280"/>
        <end position="299"/>
    </location>
</feature>
<name>A0A7L9WSC0_9RHOB</name>
<evidence type="ECO:0000256" key="2">
    <source>
        <dbReference type="SAM" id="Phobius"/>
    </source>
</evidence>
<evidence type="ECO:0000313" key="3">
    <source>
        <dbReference type="EMBL" id="QOL83295.1"/>
    </source>
</evidence>
<feature type="transmembrane region" description="Helical" evidence="2">
    <location>
        <begin position="33"/>
        <end position="53"/>
    </location>
</feature>
<dbReference type="InterPro" id="IPR008535">
    <property type="entry name" value="DUF817"/>
</dbReference>
<keyword evidence="2" id="KW-0812">Transmembrane</keyword>
<dbReference type="AlphaFoldDB" id="A0A7L9WSC0"/>
<dbReference type="KEGG" id="pshq:F3W81_18320"/>
<feature type="compositionally biased region" description="Low complexity" evidence="1">
    <location>
        <begin position="284"/>
        <end position="299"/>
    </location>
</feature>